<dbReference type="Proteomes" id="UP000233766">
    <property type="component" value="Unassembled WGS sequence"/>
</dbReference>
<dbReference type="EMBL" id="PJMW01000002">
    <property type="protein sequence ID" value="PKV81583.1"/>
    <property type="molecule type" value="Genomic_DNA"/>
</dbReference>
<dbReference type="RefSeq" id="WP_101467285.1">
    <property type="nucleotide sequence ID" value="NZ_PJMW01000002.1"/>
</dbReference>
<dbReference type="AlphaFoldDB" id="A0A2N3VIZ5"/>
<name>A0A2N3VIZ5_9NOCA</name>
<proteinExistence type="predicted"/>
<dbReference type="InterPro" id="IPR036188">
    <property type="entry name" value="FAD/NAD-bd_sf"/>
</dbReference>
<keyword evidence="2" id="KW-1185">Reference proteome</keyword>
<evidence type="ECO:0000313" key="2">
    <source>
        <dbReference type="Proteomes" id="UP000233766"/>
    </source>
</evidence>
<dbReference type="PANTHER" id="PTHR42877:SF4">
    <property type="entry name" value="FAD_NAD(P)-BINDING DOMAIN-CONTAINING PROTEIN-RELATED"/>
    <property type="match status" value="1"/>
</dbReference>
<sequence length="498" mass="55443">MTAPSARHTRVAIIGAGFAGLGVAVRLRQLGITDFVVLERASDIGGTWRDNTYPGAGCDVPSQLYSYSFAPNPDWTHSFSTQPQIQRYVQDVVDRHGVRDSIVLDCEVTAARWNNDTARWEIQTSEGAYTADIMVSAAGPLSAPKLPDIKGITTFRGAMFHSARWDHEFELAGKRVAVVGTGASAIQIVPSIAGEVAQLDLYQRSAPWVLPRMGRKYSWLERLYYRRVPGAQRLARFGVYWVRETFVFWQSKYPPFADFFSLGARLKMWWVIRDRELRRTVTPGYRLGCKRMLISNVYYPALARDNVEVVADGIAEIREQSVVANDGTEREVDAIVLATGFRIADSPTYDLISGRDGRTLSEVFGAEGLSGYKGTTIANFPNMFLMIGPNSALSYTSAIFTIESQINYISDAITTMAAEGLGTVEVKADAQAGYNRDLQRKFDGTVWNAGDCTSWFVDKNGHNATLWPDFSFRFHRMLKTFDVQAYETTPVRTSSAGN</sequence>
<accession>A0A2N3VIZ5</accession>
<dbReference type="Pfam" id="PF13738">
    <property type="entry name" value="Pyr_redox_3"/>
    <property type="match status" value="1"/>
</dbReference>
<comment type="caution">
    <text evidence="1">The sequence shown here is derived from an EMBL/GenBank/DDBJ whole genome shotgun (WGS) entry which is preliminary data.</text>
</comment>
<dbReference type="Gene3D" id="3.50.50.60">
    <property type="entry name" value="FAD/NAD(P)-binding domain"/>
    <property type="match status" value="2"/>
</dbReference>
<organism evidence="1 2">
    <name type="scientific">Nocardia fluminea</name>
    <dbReference type="NCBI Taxonomy" id="134984"/>
    <lineage>
        <taxon>Bacteria</taxon>
        <taxon>Bacillati</taxon>
        <taxon>Actinomycetota</taxon>
        <taxon>Actinomycetes</taxon>
        <taxon>Mycobacteriales</taxon>
        <taxon>Nocardiaceae</taxon>
        <taxon>Nocardia</taxon>
    </lineage>
</organism>
<evidence type="ECO:0000313" key="1">
    <source>
        <dbReference type="EMBL" id="PKV81583.1"/>
    </source>
</evidence>
<protein>
    <submittedName>
        <fullName evidence="1">Cation diffusion facilitator CzcD-associated flavoprotein CzcO</fullName>
    </submittedName>
</protein>
<dbReference type="SUPFAM" id="SSF51905">
    <property type="entry name" value="FAD/NAD(P)-binding domain"/>
    <property type="match status" value="2"/>
</dbReference>
<reference evidence="1 2" key="1">
    <citation type="submission" date="2017-12" db="EMBL/GenBank/DDBJ databases">
        <title>Sequencing the genomes of 1000 Actinobacteria strains.</title>
        <authorList>
            <person name="Klenk H.-P."/>
        </authorList>
    </citation>
    <scope>NUCLEOTIDE SEQUENCE [LARGE SCALE GENOMIC DNA]</scope>
    <source>
        <strain evidence="1 2">DSM 44489</strain>
    </source>
</reference>
<dbReference type="OrthoDB" id="5168853at2"/>
<dbReference type="InterPro" id="IPR051209">
    <property type="entry name" value="FAD-bind_Monooxygenase_sf"/>
</dbReference>
<gene>
    <name evidence="1" type="ORF">ATK86_6052</name>
</gene>
<dbReference type="PANTHER" id="PTHR42877">
    <property type="entry name" value="L-ORNITHINE N(5)-MONOOXYGENASE-RELATED"/>
    <property type="match status" value="1"/>
</dbReference>